<name>H3AX10_LATCH</name>
<reference evidence="1" key="3">
    <citation type="submission" date="2025-09" db="UniProtKB">
        <authorList>
            <consortium name="Ensembl"/>
        </authorList>
    </citation>
    <scope>IDENTIFICATION</scope>
</reference>
<dbReference type="SUPFAM" id="SSF53098">
    <property type="entry name" value="Ribonuclease H-like"/>
    <property type="match status" value="1"/>
</dbReference>
<dbReference type="InParanoid" id="H3AX10"/>
<dbReference type="GO" id="GO:0003690">
    <property type="term" value="F:double-stranded DNA binding"/>
    <property type="evidence" value="ECO:0007669"/>
    <property type="project" value="InterPro"/>
</dbReference>
<sequence length="414" mass="46909">MDASKKAKNVSAADRAKQYPPGVLHSDRGKLFCTSCNITVDHYRKSSVDRHLDSSIHSLSKKQTTVTSLFQKSTENREARNSLNFDLTEAFVCANIPFETLDNKKLRDFFRRNVANGGVIPSSTQLRREYLPKVAEFHKQEIKEMLKQSGSLSVVTDESTDAQDQYVLHVLFVLQGLNGETDSELKAVLADTVYLQAVNYNTVAQAVVKCLNTFEVDFDDVSAFISDNASYMSKAYNQVLQGLLPNSVHLTCNAHIVALASDIWRTNFPEVDLIANVKKVFKYCPSQKLHFKQHIQSTIQDVGSALPAKLPPEPVKMRWGSWYAAAEYHAQYLKFYLTFVTQEIEITPNTAVLNELKRLLGSSENIQLQLDLIARHGKQLEDLIKWFESRKIRIQQAYNKVADVIHNYQTLKGE</sequence>
<dbReference type="GeneTree" id="ENSGT00390000017898"/>
<proteinExistence type="predicted"/>
<dbReference type="InterPro" id="IPR033375">
    <property type="entry name" value="Cggbp1"/>
</dbReference>
<reference evidence="2" key="1">
    <citation type="submission" date="2011-08" db="EMBL/GenBank/DDBJ databases">
        <title>The draft genome of Latimeria chalumnae.</title>
        <authorList>
            <person name="Di Palma F."/>
            <person name="Alfoldi J."/>
            <person name="Johnson J."/>
            <person name="Berlin A."/>
            <person name="Gnerre S."/>
            <person name="Jaffe D."/>
            <person name="MacCallum I."/>
            <person name="Young S."/>
            <person name="Walker B.J."/>
            <person name="Lander E."/>
            <person name="Lindblad-Toh K."/>
        </authorList>
    </citation>
    <scope>NUCLEOTIDE SEQUENCE [LARGE SCALE GENOMIC DNA]</scope>
    <source>
        <strain evidence="2">Wild caught</strain>
    </source>
</reference>
<evidence type="ECO:0000313" key="1">
    <source>
        <dbReference type="Ensembl" id="ENSLACP00000014181.1"/>
    </source>
</evidence>
<evidence type="ECO:0000313" key="2">
    <source>
        <dbReference type="Proteomes" id="UP000008672"/>
    </source>
</evidence>
<reference evidence="1" key="2">
    <citation type="submission" date="2025-08" db="UniProtKB">
        <authorList>
            <consortium name="Ensembl"/>
        </authorList>
    </citation>
    <scope>IDENTIFICATION</scope>
</reference>
<dbReference type="InterPro" id="IPR012337">
    <property type="entry name" value="RNaseH-like_sf"/>
</dbReference>
<dbReference type="Proteomes" id="UP000008672">
    <property type="component" value="Unassembled WGS sequence"/>
</dbReference>
<dbReference type="AlphaFoldDB" id="H3AX10"/>
<protein>
    <recommendedName>
        <fullName evidence="3">DUF659 domain-containing protein</fullName>
    </recommendedName>
</protein>
<dbReference type="OMA" id="HISREKH"/>
<dbReference type="HOGENOM" id="CLU_025348_3_0_1"/>
<dbReference type="EMBL" id="AFYH01028765">
    <property type="status" value="NOT_ANNOTATED_CDS"/>
    <property type="molecule type" value="Genomic_DNA"/>
</dbReference>
<dbReference type="PANTHER" id="PTHR32344:SF1">
    <property type="entry name" value="U1-TYPE DOMAIN-CONTAINING PROTEIN"/>
    <property type="match status" value="1"/>
</dbReference>
<dbReference type="STRING" id="7897.ENSLACP00000014181"/>
<dbReference type="PANTHER" id="PTHR32344">
    <property type="entry name" value="U1-TYPE DOMAIN-CONTAINING PROTEIN"/>
    <property type="match status" value="1"/>
</dbReference>
<evidence type="ECO:0008006" key="3">
    <source>
        <dbReference type="Google" id="ProtNLM"/>
    </source>
</evidence>
<accession>H3AX10</accession>
<dbReference type="GO" id="GO:0005634">
    <property type="term" value="C:nucleus"/>
    <property type="evidence" value="ECO:0007669"/>
    <property type="project" value="InterPro"/>
</dbReference>
<dbReference type="Ensembl" id="ENSLACT00000014280.1">
    <property type="protein sequence ID" value="ENSLACP00000014181.1"/>
    <property type="gene ID" value="ENSLACG00000012484.1"/>
</dbReference>
<organism evidence="1 2">
    <name type="scientific">Latimeria chalumnae</name>
    <name type="common">Coelacanth</name>
    <dbReference type="NCBI Taxonomy" id="7897"/>
    <lineage>
        <taxon>Eukaryota</taxon>
        <taxon>Metazoa</taxon>
        <taxon>Chordata</taxon>
        <taxon>Craniata</taxon>
        <taxon>Vertebrata</taxon>
        <taxon>Euteleostomi</taxon>
        <taxon>Coelacanthiformes</taxon>
        <taxon>Coelacanthidae</taxon>
        <taxon>Latimeria</taxon>
    </lineage>
</organism>
<keyword evidence="2" id="KW-1185">Reference proteome</keyword>
<dbReference type="eggNOG" id="ENOG502S232">
    <property type="taxonomic scope" value="Eukaryota"/>
</dbReference>
<dbReference type="GO" id="GO:0006357">
    <property type="term" value="P:regulation of transcription by RNA polymerase II"/>
    <property type="evidence" value="ECO:0007669"/>
    <property type="project" value="InterPro"/>
</dbReference>